<protein>
    <submittedName>
        <fullName evidence="1">Uncharacterized protein</fullName>
    </submittedName>
</protein>
<name>G7YPV9_CLOSI</name>
<dbReference type="Proteomes" id="UP000008909">
    <property type="component" value="Unassembled WGS sequence"/>
</dbReference>
<evidence type="ECO:0000313" key="2">
    <source>
        <dbReference type="Proteomes" id="UP000008909"/>
    </source>
</evidence>
<sequence length="614" mass="69532">MHAHFRLGEQHCDRLDKSVPLQRSSLRYEWNSLLLCSTNKPTIMYSHQYGVQLVLRIVLKCPYSSQSGSFHGYLLPSHNDALAKPSCLDSGGNCCIVYYPYNITHFIGYYLGFSRHSARLLVSGRPHGFTGYRSAVFIYPTSICNRDLECVVLWTYTDNVQQTRDIPKRLLTGIHADDTVRMRNSNCKETASYSRLSQAKIVRQKLDNDFGFSLLCTADRMVARTMPKQLVSGILEENLSCTFSKDPTLHTGMNIQNTSPARNLESVWDNCRLPIDTKIEVYLAVVQYCIHINHRLNVTLQETRMNARGRIIGSLIDSRLRIKSPAEDCCGTAVFRFLTFDKFDKFYSSSVDAINGVPIRREIIDLMSSYLSCYIADIGAYKGSVAADVADSDFQAVFEENSCVQYNCMQHPFRQSSAKHFECWLLKILRQPSTGFAITNGRFSWVPELHSQDSIGYEAVSTCGSARIIYAITYCEQEFLGLIRYDEQSRRKTSKRRRRVVHWLTVDIVALDETCVLVDEYPRKFKRTCEDVQFLKASPVTSLINVLTLDSLGVDVRSVSETRIQNASTVVGLGARSVSTRFRMRPSGDPDAAAAGCAKFEIVLSQRTERSLLD</sequence>
<dbReference type="AlphaFoldDB" id="G7YPV9"/>
<organism evidence="1 2">
    <name type="scientific">Clonorchis sinensis</name>
    <name type="common">Chinese liver fluke</name>
    <dbReference type="NCBI Taxonomy" id="79923"/>
    <lineage>
        <taxon>Eukaryota</taxon>
        <taxon>Metazoa</taxon>
        <taxon>Spiralia</taxon>
        <taxon>Lophotrochozoa</taxon>
        <taxon>Platyhelminthes</taxon>
        <taxon>Trematoda</taxon>
        <taxon>Digenea</taxon>
        <taxon>Opisthorchiida</taxon>
        <taxon>Opisthorchiata</taxon>
        <taxon>Opisthorchiidae</taxon>
        <taxon>Clonorchis</taxon>
    </lineage>
</organism>
<reference evidence="1" key="1">
    <citation type="journal article" date="2011" name="Genome Biol.">
        <title>The draft genome of the carcinogenic human liver fluke Clonorchis sinensis.</title>
        <authorList>
            <person name="Wang X."/>
            <person name="Chen W."/>
            <person name="Huang Y."/>
            <person name="Sun J."/>
            <person name="Men J."/>
            <person name="Liu H."/>
            <person name="Luo F."/>
            <person name="Guo L."/>
            <person name="Lv X."/>
            <person name="Deng C."/>
            <person name="Zhou C."/>
            <person name="Fan Y."/>
            <person name="Li X."/>
            <person name="Huang L."/>
            <person name="Hu Y."/>
            <person name="Liang C."/>
            <person name="Hu X."/>
            <person name="Xu J."/>
            <person name="Yu X."/>
        </authorList>
    </citation>
    <scope>NUCLEOTIDE SEQUENCE [LARGE SCALE GENOMIC DNA]</scope>
    <source>
        <strain evidence="1">Henan</strain>
    </source>
</reference>
<evidence type="ECO:0000313" key="1">
    <source>
        <dbReference type="EMBL" id="GAA54990.1"/>
    </source>
</evidence>
<keyword evidence="2" id="KW-1185">Reference proteome</keyword>
<proteinExistence type="predicted"/>
<accession>G7YPV9</accession>
<dbReference type="EMBL" id="DF143948">
    <property type="protein sequence ID" value="GAA54990.1"/>
    <property type="molecule type" value="Genomic_DNA"/>
</dbReference>
<reference key="2">
    <citation type="submission" date="2011-10" db="EMBL/GenBank/DDBJ databases">
        <title>The genome and transcriptome sequence of Clonorchis sinensis provide insights into the carcinogenic liver fluke.</title>
        <authorList>
            <person name="Wang X."/>
            <person name="Huang Y."/>
            <person name="Chen W."/>
            <person name="Liu H."/>
            <person name="Guo L."/>
            <person name="Chen Y."/>
            <person name="Luo F."/>
            <person name="Zhou W."/>
            <person name="Sun J."/>
            <person name="Mao Q."/>
            <person name="Liang P."/>
            <person name="Zhou C."/>
            <person name="Tian Y."/>
            <person name="Men J."/>
            <person name="Lv X."/>
            <person name="Huang L."/>
            <person name="Zhou J."/>
            <person name="Hu Y."/>
            <person name="Li R."/>
            <person name="Zhang F."/>
            <person name="Lei H."/>
            <person name="Li X."/>
            <person name="Hu X."/>
            <person name="Liang C."/>
            <person name="Xu J."/>
            <person name="Wu Z."/>
            <person name="Yu X."/>
        </authorList>
    </citation>
    <scope>NUCLEOTIDE SEQUENCE</scope>
    <source>
        <strain>Henan</strain>
    </source>
</reference>
<gene>
    <name evidence="1" type="ORF">CLF_106309</name>
</gene>